<organism evidence="2">
    <name type="scientific">Hordeum vulgare subsp. vulgare</name>
    <name type="common">Domesticated barley</name>
    <dbReference type="NCBI Taxonomy" id="112509"/>
    <lineage>
        <taxon>Eukaryota</taxon>
        <taxon>Viridiplantae</taxon>
        <taxon>Streptophyta</taxon>
        <taxon>Embryophyta</taxon>
        <taxon>Tracheophyta</taxon>
        <taxon>Spermatophyta</taxon>
        <taxon>Magnoliopsida</taxon>
        <taxon>Liliopsida</taxon>
        <taxon>Poales</taxon>
        <taxon>Poaceae</taxon>
        <taxon>BOP clade</taxon>
        <taxon>Pooideae</taxon>
        <taxon>Triticodae</taxon>
        <taxon>Triticeae</taxon>
        <taxon>Hordeinae</taxon>
        <taxon>Hordeum</taxon>
    </lineage>
</organism>
<evidence type="ECO:0000313" key="2">
    <source>
        <dbReference type="EMBL" id="BAK04943.1"/>
    </source>
</evidence>
<name>F2EC71_HORVV</name>
<sequence length="79" mass="9103">MVFFYWLLSVLHILRRLHPRCFWLLLVDVVDEGEGCSAAGAQLPHEVFDQLTNPSQVRLSCLGMDNGHVLSFIKYQKRS</sequence>
<dbReference type="AlphaFoldDB" id="F2EC71"/>
<dbReference type="EMBL" id="AK373746">
    <property type="protein sequence ID" value="BAK04943.1"/>
    <property type="molecule type" value="mRNA"/>
</dbReference>
<reference evidence="2" key="1">
    <citation type="journal article" date="2011" name="Plant Physiol.">
        <title>Comprehensive sequence analysis of 24,783 barley full-length cDNAs derived from 12 clone libraries.</title>
        <authorList>
            <person name="Matsumoto T."/>
            <person name="Tanaka T."/>
            <person name="Sakai H."/>
            <person name="Amano N."/>
            <person name="Kanamori H."/>
            <person name="Kurita K."/>
            <person name="Kikuta A."/>
            <person name="Kamiya K."/>
            <person name="Yamamoto M."/>
            <person name="Ikawa H."/>
            <person name="Fujii N."/>
            <person name="Hori K."/>
            <person name="Itoh T."/>
            <person name="Sato K."/>
        </authorList>
    </citation>
    <scope>NUCLEOTIDE SEQUENCE</scope>
    <source>
        <tissue evidence="2">Flower</tissue>
    </source>
</reference>
<keyword evidence="1" id="KW-0732">Signal</keyword>
<protein>
    <submittedName>
        <fullName evidence="2">Predicted protein</fullName>
    </submittedName>
</protein>
<feature type="chain" id="PRO_5003276286" evidence="1">
    <location>
        <begin position="20"/>
        <end position="79"/>
    </location>
</feature>
<accession>F2EC71</accession>
<proteinExistence type="evidence at transcript level"/>
<feature type="signal peptide" evidence="1">
    <location>
        <begin position="1"/>
        <end position="19"/>
    </location>
</feature>
<evidence type="ECO:0000256" key="1">
    <source>
        <dbReference type="SAM" id="SignalP"/>
    </source>
</evidence>